<dbReference type="InterPro" id="IPR029063">
    <property type="entry name" value="SAM-dependent_MTases_sf"/>
</dbReference>
<dbReference type="SUPFAM" id="SSF47757">
    <property type="entry name" value="Chemotaxis receptor methyltransferase CheR, N-terminal domain"/>
    <property type="match status" value="1"/>
</dbReference>
<proteinExistence type="predicted"/>
<dbReference type="EMBL" id="CP036259">
    <property type="protein sequence ID" value="QDR79631.1"/>
    <property type="molecule type" value="Genomic_DNA"/>
</dbReference>
<dbReference type="Pfam" id="PF01739">
    <property type="entry name" value="CheR"/>
    <property type="match status" value="1"/>
</dbReference>
<dbReference type="Proteomes" id="UP000320776">
    <property type="component" value="Chromosome"/>
</dbReference>
<keyword evidence="2" id="KW-0489">Methyltransferase</keyword>
<dbReference type="EC" id="2.1.1.80" evidence="2"/>
<dbReference type="PANTHER" id="PTHR24422:SF8">
    <property type="entry name" value="CHEMOTAXIS PROTEIN"/>
    <property type="match status" value="1"/>
</dbReference>
<dbReference type="OrthoDB" id="9816309at2"/>
<dbReference type="InterPro" id="IPR000780">
    <property type="entry name" value="CheR_MeTrfase"/>
</dbReference>
<evidence type="ECO:0000259" key="1">
    <source>
        <dbReference type="PROSITE" id="PS50123"/>
    </source>
</evidence>
<gene>
    <name evidence="2" type="primary">cheR_1</name>
    <name evidence="2" type="ORF">SPTER_09090</name>
</gene>
<dbReference type="CDD" id="cd02440">
    <property type="entry name" value="AdoMet_MTases"/>
    <property type="match status" value="1"/>
</dbReference>
<dbReference type="PROSITE" id="PS50123">
    <property type="entry name" value="CHER"/>
    <property type="match status" value="1"/>
</dbReference>
<dbReference type="Pfam" id="PF03705">
    <property type="entry name" value="CheR_N"/>
    <property type="match status" value="1"/>
</dbReference>
<keyword evidence="3" id="KW-1185">Reference proteome</keyword>
<dbReference type="GO" id="GO:0032259">
    <property type="term" value="P:methylation"/>
    <property type="evidence" value="ECO:0007669"/>
    <property type="project" value="UniProtKB-KW"/>
</dbReference>
<reference evidence="2 3" key="1">
    <citation type="submission" date="2019-02" db="EMBL/GenBank/DDBJ databases">
        <title>Closed genome of Sporomusa termitida DSM 4440.</title>
        <authorList>
            <person name="Poehlein A."/>
            <person name="Daniel R."/>
        </authorList>
    </citation>
    <scope>NUCLEOTIDE SEQUENCE [LARGE SCALE GENOMIC DNA]</scope>
    <source>
        <strain evidence="2 3">DSM 4440</strain>
    </source>
</reference>
<dbReference type="GO" id="GO:0008983">
    <property type="term" value="F:protein-glutamate O-methyltransferase activity"/>
    <property type="evidence" value="ECO:0007669"/>
    <property type="project" value="UniProtKB-EC"/>
</dbReference>
<evidence type="ECO:0000313" key="3">
    <source>
        <dbReference type="Proteomes" id="UP000320776"/>
    </source>
</evidence>
<dbReference type="AlphaFoldDB" id="A0A517DQJ9"/>
<dbReference type="SUPFAM" id="SSF53335">
    <property type="entry name" value="S-adenosyl-L-methionine-dependent methyltransferases"/>
    <property type="match status" value="1"/>
</dbReference>
<sequence>MDKEHACDTVEKIEIQLFLEGVFRLYGYDFRDYASASMRRRILQLMEIEKVSTVSELQSMVLHHEKWMERLLMAVSVNVTAMFRDPPFYTSFREKVLPLLASLPLIRIWHVGCSTGEEVYSMAILLKEAGLYDKAKIYATDINEVVLNKAKNGIYPLSLMKEYTDNYIMAKCGGVFSQYYTADDKNAVFNEGMRKKIIWAQHNLVTDSSFNEFDVILCRNVMIYFNKSLQNKVHELLYGSLKANGILGLGTAETLRFTVFENRYKELDRKMKLFQKVM</sequence>
<dbReference type="KEGG" id="sted:SPTER_09090"/>
<dbReference type="RefSeq" id="WP_144349242.1">
    <property type="nucleotide sequence ID" value="NZ_CP036259.1"/>
</dbReference>
<feature type="domain" description="CheR-type methyltransferase" evidence="1">
    <location>
        <begin position="14"/>
        <end position="255"/>
    </location>
</feature>
<dbReference type="SMART" id="SM00138">
    <property type="entry name" value="MeTrc"/>
    <property type="match status" value="1"/>
</dbReference>
<protein>
    <submittedName>
        <fullName evidence="2">Chemotaxis protein methyltransferase</fullName>
        <ecNumber evidence="2">2.1.1.80</ecNumber>
    </submittedName>
</protein>
<dbReference type="InterPro" id="IPR022642">
    <property type="entry name" value="CheR_C"/>
</dbReference>
<accession>A0A517DQJ9</accession>
<keyword evidence="2" id="KW-0808">Transferase</keyword>
<dbReference type="InterPro" id="IPR050903">
    <property type="entry name" value="Bact_Chemotaxis_MeTrfase"/>
</dbReference>
<dbReference type="PANTHER" id="PTHR24422">
    <property type="entry name" value="CHEMOTAXIS PROTEIN METHYLTRANSFERASE"/>
    <property type="match status" value="1"/>
</dbReference>
<dbReference type="Gene3D" id="3.40.50.150">
    <property type="entry name" value="Vaccinia Virus protein VP39"/>
    <property type="match status" value="1"/>
</dbReference>
<evidence type="ECO:0000313" key="2">
    <source>
        <dbReference type="EMBL" id="QDR79631.1"/>
    </source>
</evidence>
<organism evidence="2 3">
    <name type="scientific">Sporomusa termitida</name>
    <dbReference type="NCBI Taxonomy" id="2377"/>
    <lineage>
        <taxon>Bacteria</taxon>
        <taxon>Bacillati</taxon>
        <taxon>Bacillota</taxon>
        <taxon>Negativicutes</taxon>
        <taxon>Selenomonadales</taxon>
        <taxon>Sporomusaceae</taxon>
        <taxon>Sporomusa</taxon>
    </lineage>
</organism>
<name>A0A517DQJ9_9FIRM</name>
<dbReference type="InterPro" id="IPR022641">
    <property type="entry name" value="CheR_N"/>
</dbReference>
<dbReference type="PRINTS" id="PR00996">
    <property type="entry name" value="CHERMTFRASE"/>
</dbReference>